<proteinExistence type="predicted"/>
<feature type="transmembrane region" description="Helical" evidence="1">
    <location>
        <begin position="225"/>
        <end position="246"/>
    </location>
</feature>
<accession>A0AAE0I1P5</accession>
<feature type="transmembrane region" description="Helical" evidence="1">
    <location>
        <begin position="16"/>
        <end position="35"/>
    </location>
</feature>
<sequence length="356" mass="38660">MGFPVIHLGAPFRLDALGLVSLVGALEVATAIGALQRNWITDYLPLLGSFLVAEDRLTTPLPGFTLYNASDGFYVPVVSGWFSRWLIANLDKTAKGGTQFQWSVRRKRQHEGTILAAPAVLIGVVANGGLIAVAALQGDWYGVANATAMAVSALIRQAMLDGKIRNLDKLVLADVKDVNTQLPEKVMGGDLVAVVITTPDGNAAVFRATRHIIRIIITDLDPAHVVLKAIGWVAFVVHVVCIGQCYLLSQLLSIALLGTATVLTIFHVGVDRTWAGGWLQVRPLGSGGQSRRRDALHLLNLTDKEASVLRNYWQLPHLPEVVELQTVTAEFWKSWNEETDAKRHRATQTDGVEEGA</sequence>
<feature type="transmembrane region" description="Helical" evidence="1">
    <location>
        <begin position="252"/>
        <end position="270"/>
    </location>
</feature>
<organism evidence="2 3">
    <name type="scientific">Apodospora peruviana</name>
    <dbReference type="NCBI Taxonomy" id="516989"/>
    <lineage>
        <taxon>Eukaryota</taxon>
        <taxon>Fungi</taxon>
        <taxon>Dikarya</taxon>
        <taxon>Ascomycota</taxon>
        <taxon>Pezizomycotina</taxon>
        <taxon>Sordariomycetes</taxon>
        <taxon>Sordariomycetidae</taxon>
        <taxon>Sordariales</taxon>
        <taxon>Lasiosphaeriaceae</taxon>
        <taxon>Apodospora</taxon>
    </lineage>
</organism>
<dbReference type="AlphaFoldDB" id="A0AAE0I1P5"/>
<gene>
    <name evidence="2" type="ORF">B0H66DRAFT_306813</name>
</gene>
<feature type="transmembrane region" description="Helical" evidence="1">
    <location>
        <begin position="114"/>
        <end position="134"/>
    </location>
</feature>
<comment type="caution">
    <text evidence="2">The sequence shown here is derived from an EMBL/GenBank/DDBJ whole genome shotgun (WGS) entry which is preliminary data.</text>
</comment>
<feature type="transmembrane region" description="Helical" evidence="1">
    <location>
        <begin position="140"/>
        <end position="159"/>
    </location>
</feature>
<name>A0AAE0I1P5_9PEZI</name>
<reference evidence="2" key="1">
    <citation type="journal article" date="2023" name="Mol. Phylogenet. Evol.">
        <title>Genome-scale phylogeny and comparative genomics of the fungal order Sordariales.</title>
        <authorList>
            <person name="Hensen N."/>
            <person name="Bonometti L."/>
            <person name="Westerberg I."/>
            <person name="Brannstrom I.O."/>
            <person name="Guillou S."/>
            <person name="Cros-Aarteil S."/>
            <person name="Calhoun S."/>
            <person name="Haridas S."/>
            <person name="Kuo A."/>
            <person name="Mondo S."/>
            <person name="Pangilinan J."/>
            <person name="Riley R."/>
            <person name="LaButti K."/>
            <person name="Andreopoulos B."/>
            <person name="Lipzen A."/>
            <person name="Chen C."/>
            <person name="Yan M."/>
            <person name="Daum C."/>
            <person name="Ng V."/>
            <person name="Clum A."/>
            <person name="Steindorff A."/>
            <person name="Ohm R.A."/>
            <person name="Martin F."/>
            <person name="Silar P."/>
            <person name="Natvig D.O."/>
            <person name="Lalanne C."/>
            <person name="Gautier V."/>
            <person name="Ament-Velasquez S.L."/>
            <person name="Kruys A."/>
            <person name="Hutchinson M.I."/>
            <person name="Powell A.J."/>
            <person name="Barry K."/>
            <person name="Miller A.N."/>
            <person name="Grigoriev I.V."/>
            <person name="Debuchy R."/>
            <person name="Gladieux P."/>
            <person name="Hiltunen Thoren M."/>
            <person name="Johannesson H."/>
        </authorList>
    </citation>
    <scope>NUCLEOTIDE SEQUENCE</scope>
    <source>
        <strain evidence="2">CBS 118394</strain>
    </source>
</reference>
<protein>
    <submittedName>
        <fullName evidence="2">Uncharacterized protein</fullName>
    </submittedName>
</protein>
<evidence type="ECO:0000313" key="3">
    <source>
        <dbReference type="Proteomes" id="UP001283341"/>
    </source>
</evidence>
<evidence type="ECO:0000256" key="1">
    <source>
        <dbReference type="SAM" id="Phobius"/>
    </source>
</evidence>
<dbReference type="Proteomes" id="UP001283341">
    <property type="component" value="Unassembled WGS sequence"/>
</dbReference>
<reference evidence="2" key="2">
    <citation type="submission" date="2023-06" db="EMBL/GenBank/DDBJ databases">
        <authorList>
            <consortium name="Lawrence Berkeley National Laboratory"/>
            <person name="Haridas S."/>
            <person name="Hensen N."/>
            <person name="Bonometti L."/>
            <person name="Westerberg I."/>
            <person name="Brannstrom I.O."/>
            <person name="Guillou S."/>
            <person name="Cros-Aarteil S."/>
            <person name="Calhoun S."/>
            <person name="Kuo A."/>
            <person name="Mondo S."/>
            <person name="Pangilinan J."/>
            <person name="Riley R."/>
            <person name="Labutti K."/>
            <person name="Andreopoulos B."/>
            <person name="Lipzen A."/>
            <person name="Chen C."/>
            <person name="Yanf M."/>
            <person name="Daum C."/>
            <person name="Ng V."/>
            <person name="Clum A."/>
            <person name="Steindorff A."/>
            <person name="Ohm R."/>
            <person name="Martin F."/>
            <person name="Silar P."/>
            <person name="Natvig D."/>
            <person name="Lalanne C."/>
            <person name="Gautier V."/>
            <person name="Ament-Velasquez S.L."/>
            <person name="Kruys A."/>
            <person name="Hutchinson M.I."/>
            <person name="Powell A.J."/>
            <person name="Barry K."/>
            <person name="Miller A.N."/>
            <person name="Grigoriev I.V."/>
            <person name="Debuchy R."/>
            <person name="Gladieux P."/>
            <person name="Thoren M.H."/>
            <person name="Johannesson H."/>
        </authorList>
    </citation>
    <scope>NUCLEOTIDE SEQUENCE</scope>
    <source>
        <strain evidence="2">CBS 118394</strain>
    </source>
</reference>
<evidence type="ECO:0000313" key="2">
    <source>
        <dbReference type="EMBL" id="KAK3316860.1"/>
    </source>
</evidence>
<dbReference type="EMBL" id="JAUEDM010000005">
    <property type="protein sequence ID" value="KAK3316860.1"/>
    <property type="molecule type" value="Genomic_DNA"/>
</dbReference>
<keyword evidence="1" id="KW-0812">Transmembrane</keyword>
<keyword evidence="1" id="KW-0472">Membrane</keyword>
<keyword evidence="1" id="KW-1133">Transmembrane helix</keyword>
<keyword evidence="3" id="KW-1185">Reference proteome</keyword>